<dbReference type="STRING" id="1036808.A0A0C3CPI9"/>
<sequence>CASFCAEWNAHPISGEGHDQSPHDMRLLGQLEHGIYLQNEVTLHPDVTSYYHGLQQHMDQSNSGDTISDDDEWEDIADNSEMTTGHSDLPSIIADDQASQFANDGAAVPMEISPFSTSNWEEVFKLALQQVQEIGHVPYGFGIQEEE</sequence>
<reference evidence="2" key="2">
    <citation type="submission" date="2015-01" db="EMBL/GenBank/DDBJ databases">
        <title>Evolutionary Origins and Diversification of the Mycorrhizal Mutualists.</title>
        <authorList>
            <consortium name="DOE Joint Genome Institute"/>
            <consortium name="Mycorrhizal Genomics Consortium"/>
            <person name="Kohler A."/>
            <person name="Kuo A."/>
            <person name="Nagy L.G."/>
            <person name="Floudas D."/>
            <person name="Copeland A."/>
            <person name="Barry K.W."/>
            <person name="Cichocki N."/>
            <person name="Veneault-Fourrey C."/>
            <person name="LaButti K."/>
            <person name="Lindquist E.A."/>
            <person name="Lipzen A."/>
            <person name="Lundell T."/>
            <person name="Morin E."/>
            <person name="Murat C."/>
            <person name="Riley R."/>
            <person name="Ohm R."/>
            <person name="Sun H."/>
            <person name="Tunlid A."/>
            <person name="Henrissat B."/>
            <person name="Grigoriev I.V."/>
            <person name="Hibbett D.S."/>
            <person name="Martin F."/>
        </authorList>
    </citation>
    <scope>NUCLEOTIDE SEQUENCE [LARGE SCALE GENOMIC DNA]</scope>
    <source>
        <strain evidence="2">Foug A</strain>
    </source>
</reference>
<organism evidence="1 2">
    <name type="scientific">Scleroderma citrinum Foug A</name>
    <dbReference type="NCBI Taxonomy" id="1036808"/>
    <lineage>
        <taxon>Eukaryota</taxon>
        <taxon>Fungi</taxon>
        <taxon>Dikarya</taxon>
        <taxon>Basidiomycota</taxon>
        <taxon>Agaricomycotina</taxon>
        <taxon>Agaricomycetes</taxon>
        <taxon>Agaricomycetidae</taxon>
        <taxon>Boletales</taxon>
        <taxon>Sclerodermatineae</taxon>
        <taxon>Sclerodermataceae</taxon>
        <taxon>Scleroderma</taxon>
    </lineage>
</organism>
<dbReference type="EMBL" id="KN822399">
    <property type="protein sequence ID" value="KIM50510.1"/>
    <property type="molecule type" value="Genomic_DNA"/>
</dbReference>
<reference evidence="1 2" key="1">
    <citation type="submission" date="2014-04" db="EMBL/GenBank/DDBJ databases">
        <authorList>
            <consortium name="DOE Joint Genome Institute"/>
            <person name="Kuo A."/>
            <person name="Kohler A."/>
            <person name="Nagy L.G."/>
            <person name="Floudas D."/>
            <person name="Copeland A."/>
            <person name="Barry K.W."/>
            <person name="Cichocki N."/>
            <person name="Veneault-Fourrey C."/>
            <person name="LaButti K."/>
            <person name="Lindquist E.A."/>
            <person name="Lipzen A."/>
            <person name="Lundell T."/>
            <person name="Morin E."/>
            <person name="Murat C."/>
            <person name="Sun H."/>
            <person name="Tunlid A."/>
            <person name="Henrissat B."/>
            <person name="Grigoriev I.V."/>
            <person name="Hibbett D.S."/>
            <person name="Martin F."/>
            <person name="Nordberg H.P."/>
            <person name="Cantor M.N."/>
            <person name="Hua S.X."/>
        </authorList>
    </citation>
    <scope>NUCLEOTIDE SEQUENCE [LARGE SCALE GENOMIC DNA]</scope>
    <source>
        <strain evidence="1 2">Foug A</strain>
    </source>
</reference>
<dbReference type="OrthoDB" id="3262083at2759"/>
<feature type="non-terminal residue" evidence="1">
    <location>
        <position position="1"/>
    </location>
</feature>
<evidence type="ECO:0000313" key="2">
    <source>
        <dbReference type="Proteomes" id="UP000053989"/>
    </source>
</evidence>
<proteinExistence type="predicted"/>
<accession>A0A0C3CPI9</accession>
<name>A0A0C3CPI9_9AGAM</name>
<protein>
    <submittedName>
        <fullName evidence="1">Uncharacterized protein</fullName>
    </submittedName>
</protein>
<dbReference type="AlphaFoldDB" id="A0A0C3CPI9"/>
<gene>
    <name evidence="1" type="ORF">SCLCIDRAFT_145279</name>
</gene>
<keyword evidence="2" id="KW-1185">Reference proteome</keyword>
<dbReference type="InParanoid" id="A0A0C3CPI9"/>
<dbReference type="HOGENOM" id="CLU_092517_2_0_1"/>
<dbReference type="Proteomes" id="UP000053989">
    <property type="component" value="Unassembled WGS sequence"/>
</dbReference>
<evidence type="ECO:0000313" key="1">
    <source>
        <dbReference type="EMBL" id="KIM50510.1"/>
    </source>
</evidence>